<dbReference type="GO" id="GO:0005886">
    <property type="term" value="C:plasma membrane"/>
    <property type="evidence" value="ECO:0007669"/>
    <property type="project" value="UniProtKB-SubCell"/>
</dbReference>
<comment type="subcellular location">
    <subcellularLocation>
        <location evidence="1 7">Cell membrane</location>
        <topology evidence="1 7">Multi-pass membrane protein</topology>
    </subcellularLocation>
</comment>
<feature type="transmembrane region" description="Helical" evidence="7">
    <location>
        <begin position="182"/>
        <end position="207"/>
    </location>
</feature>
<accession>A0A941EUM5</accession>
<dbReference type="PANTHER" id="PTHR43744:SF9">
    <property type="entry name" value="POLYGALACTURONAN_RHAMNOGALACTURONAN TRANSPORT SYSTEM PERMEASE PROTEIN YTCP"/>
    <property type="match status" value="1"/>
</dbReference>
<dbReference type="InterPro" id="IPR035906">
    <property type="entry name" value="MetI-like_sf"/>
</dbReference>
<keyword evidence="3" id="KW-1003">Cell membrane</keyword>
<organism evidence="9 10">
    <name type="scientific">Actinospica durhamensis</name>
    <dbReference type="NCBI Taxonomy" id="1508375"/>
    <lineage>
        <taxon>Bacteria</taxon>
        <taxon>Bacillati</taxon>
        <taxon>Actinomycetota</taxon>
        <taxon>Actinomycetes</taxon>
        <taxon>Catenulisporales</taxon>
        <taxon>Actinospicaceae</taxon>
        <taxon>Actinospica</taxon>
    </lineage>
</organism>
<dbReference type="CDD" id="cd06261">
    <property type="entry name" value="TM_PBP2"/>
    <property type="match status" value="1"/>
</dbReference>
<evidence type="ECO:0000256" key="3">
    <source>
        <dbReference type="ARBA" id="ARBA00022475"/>
    </source>
</evidence>
<proteinExistence type="inferred from homology"/>
<evidence type="ECO:0000313" key="10">
    <source>
        <dbReference type="Proteomes" id="UP000675781"/>
    </source>
</evidence>
<feature type="transmembrane region" description="Helical" evidence="7">
    <location>
        <begin position="73"/>
        <end position="97"/>
    </location>
</feature>
<dbReference type="EMBL" id="JAGSOG010000159">
    <property type="protein sequence ID" value="MBR7836763.1"/>
    <property type="molecule type" value="Genomic_DNA"/>
</dbReference>
<dbReference type="Gene3D" id="1.10.3720.10">
    <property type="entry name" value="MetI-like"/>
    <property type="match status" value="1"/>
</dbReference>
<dbReference type="PANTHER" id="PTHR43744">
    <property type="entry name" value="ABC TRANSPORTER PERMEASE PROTEIN MG189-RELATED-RELATED"/>
    <property type="match status" value="1"/>
</dbReference>
<comment type="similarity">
    <text evidence="7">Belongs to the binding-protein-dependent transport system permease family.</text>
</comment>
<evidence type="ECO:0000256" key="2">
    <source>
        <dbReference type="ARBA" id="ARBA00022448"/>
    </source>
</evidence>
<dbReference type="SUPFAM" id="SSF161098">
    <property type="entry name" value="MetI-like"/>
    <property type="match status" value="1"/>
</dbReference>
<name>A0A941EUM5_9ACTN</name>
<feature type="domain" description="ABC transmembrane type-1" evidence="8">
    <location>
        <begin position="74"/>
        <end position="274"/>
    </location>
</feature>
<evidence type="ECO:0000256" key="7">
    <source>
        <dbReference type="RuleBase" id="RU363032"/>
    </source>
</evidence>
<evidence type="ECO:0000256" key="6">
    <source>
        <dbReference type="ARBA" id="ARBA00023136"/>
    </source>
</evidence>
<keyword evidence="2 7" id="KW-0813">Transport</keyword>
<comment type="caution">
    <text evidence="9">The sequence shown here is derived from an EMBL/GenBank/DDBJ whole genome shotgun (WGS) entry which is preliminary data.</text>
</comment>
<evidence type="ECO:0000313" key="9">
    <source>
        <dbReference type="EMBL" id="MBR7836763.1"/>
    </source>
</evidence>
<keyword evidence="6 7" id="KW-0472">Membrane</keyword>
<reference evidence="9" key="1">
    <citation type="submission" date="2021-04" db="EMBL/GenBank/DDBJ databases">
        <title>Genome based classification of Actinospica acidithermotolerans sp. nov., an actinobacterium isolated from an Indonesian hot spring.</title>
        <authorList>
            <person name="Kusuma A.B."/>
            <person name="Putra K.E."/>
            <person name="Nafisah S."/>
            <person name="Loh J."/>
            <person name="Nouioui I."/>
            <person name="Goodfellow M."/>
        </authorList>
    </citation>
    <scope>NUCLEOTIDE SEQUENCE</scope>
    <source>
        <strain evidence="9">CSCA 57</strain>
    </source>
</reference>
<dbReference type="AlphaFoldDB" id="A0A941EUM5"/>
<feature type="transmembrane region" description="Helical" evidence="7">
    <location>
        <begin position="109"/>
        <end position="131"/>
    </location>
</feature>
<feature type="transmembrane region" description="Helical" evidence="7">
    <location>
        <begin position="254"/>
        <end position="274"/>
    </location>
</feature>
<keyword evidence="10" id="KW-1185">Reference proteome</keyword>
<evidence type="ECO:0000256" key="5">
    <source>
        <dbReference type="ARBA" id="ARBA00022989"/>
    </source>
</evidence>
<dbReference type="Pfam" id="PF00528">
    <property type="entry name" value="BPD_transp_1"/>
    <property type="match status" value="1"/>
</dbReference>
<evidence type="ECO:0000259" key="8">
    <source>
        <dbReference type="PROSITE" id="PS50928"/>
    </source>
</evidence>
<feature type="transmembrane region" description="Helical" evidence="7">
    <location>
        <begin position="143"/>
        <end position="161"/>
    </location>
</feature>
<evidence type="ECO:0000256" key="1">
    <source>
        <dbReference type="ARBA" id="ARBA00004651"/>
    </source>
</evidence>
<protein>
    <submittedName>
        <fullName evidence="9">Carbohydrate ABC transporter permease</fullName>
    </submittedName>
</protein>
<dbReference type="Proteomes" id="UP000675781">
    <property type="component" value="Unassembled WGS sequence"/>
</dbReference>
<dbReference type="GO" id="GO:0055085">
    <property type="term" value="P:transmembrane transport"/>
    <property type="evidence" value="ECO:0007669"/>
    <property type="project" value="InterPro"/>
</dbReference>
<gene>
    <name evidence="9" type="ORF">KDL01_26015</name>
</gene>
<keyword evidence="5 7" id="KW-1133">Transmembrane helix</keyword>
<dbReference type="InterPro" id="IPR000515">
    <property type="entry name" value="MetI-like"/>
</dbReference>
<dbReference type="PROSITE" id="PS50928">
    <property type="entry name" value="ABC_TM1"/>
    <property type="match status" value="1"/>
</dbReference>
<evidence type="ECO:0000256" key="4">
    <source>
        <dbReference type="ARBA" id="ARBA00022692"/>
    </source>
</evidence>
<keyword evidence="4 7" id="KW-0812">Transmembrane</keyword>
<feature type="transmembrane region" description="Helical" evidence="7">
    <location>
        <begin position="12"/>
        <end position="30"/>
    </location>
</feature>
<sequence length="289" mass="31347">MWQEKPSLFGQGGKTVAIVVISILVLYPFVAVLGTSLSSETEIAEHGGLVLWPAHPTLNAYRMIFTGSVVTRAVVVSLAITLAGTAFSLLITVPMAYALAQRRLVGRRFFLMAALFTMMFNPGIIANFLLVTNLGLSNSYWSLILPSLVSAFNLVILRSFFMGLPQELYDAASIDGAGDLRMLLRLVIPLSKGVIAVVTLFTAVGYWNEWFNALLYLNDSTKWPLAYVLRFYVDSGQSLVPPSVTADAGVAPQAVSMATVVVSIVPIVALYPFLQRYFTRGVLTGAVKG</sequence>